<dbReference type="EMBL" id="DSPX01000198">
    <property type="protein sequence ID" value="HGG02733.1"/>
    <property type="molecule type" value="Genomic_DNA"/>
</dbReference>
<dbReference type="Pfam" id="PF00211">
    <property type="entry name" value="Guanylate_cyc"/>
    <property type="match status" value="1"/>
</dbReference>
<dbReference type="Gene3D" id="3.30.70.1230">
    <property type="entry name" value="Nucleotide cyclase"/>
    <property type="match status" value="1"/>
</dbReference>
<dbReference type="InterPro" id="IPR041664">
    <property type="entry name" value="AAA_16"/>
</dbReference>
<dbReference type="InterPro" id="IPR029787">
    <property type="entry name" value="Nucleotide_cyclase"/>
</dbReference>
<dbReference type="GO" id="GO:0035556">
    <property type="term" value="P:intracellular signal transduction"/>
    <property type="evidence" value="ECO:0007669"/>
    <property type="project" value="InterPro"/>
</dbReference>
<evidence type="ECO:0000259" key="3">
    <source>
        <dbReference type="PROSITE" id="PS50125"/>
    </source>
</evidence>
<dbReference type="InterPro" id="IPR000719">
    <property type="entry name" value="Prot_kinase_dom"/>
</dbReference>
<protein>
    <submittedName>
        <fullName evidence="4">GAF domain-containing protein</fullName>
    </submittedName>
</protein>
<dbReference type="PANTHER" id="PTHR43642">
    <property type="entry name" value="HYBRID SIGNAL TRANSDUCTION HISTIDINE KINASE G"/>
    <property type="match status" value="1"/>
</dbReference>
<dbReference type="Gene3D" id="3.40.50.300">
    <property type="entry name" value="P-loop containing nucleotide triphosphate hydrolases"/>
    <property type="match status" value="1"/>
</dbReference>
<dbReference type="PANTHER" id="PTHR43642:SF1">
    <property type="entry name" value="HYBRID SIGNAL TRANSDUCTION HISTIDINE KINASE G"/>
    <property type="match status" value="1"/>
</dbReference>
<dbReference type="Gene3D" id="1.10.510.10">
    <property type="entry name" value="Transferase(Phosphotransferase) domain 1"/>
    <property type="match status" value="1"/>
</dbReference>
<dbReference type="GO" id="GO:0004016">
    <property type="term" value="F:adenylate cyclase activity"/>
    <property type="evidence" value="ECO:0007669"/>
    <property type="project" value="UniProtKB-ARBA"/>
</dbReference>
<dbReference type="InterPro" id="IPR029016">
    <property type="entry name" value="GAF-like_dom_sf"/>
</dbReference>
<dbReference type="InterPro" id="IPR011009">
    <property type="entry name" value="Kinase-like_dom_sf"/>
</dbReference>
<dbReference type="GO" id="GO:0005524">
    <property type="term" value="F:ATP binding"/>
    <property type="evidence" value="ECO:0007669"/>
    <property type="project" value="InterPro"/>
</dbReference>
<evidence type="ECO:0000313" key="4">
    <source>
        <dbReference type="EMBL" id="HGG02733.1"/>
    </source>
</evidence>
<dbReference type="CDD" id="cd07302">
    <property type="entry name" value="CHD"/>
    <property type="match status" value="1"/>
</dbReference>
<dbReference type="PROSITE" id="PS50125">
    <property type="entry name" value="GUANYLATE_CYCLASE_2"/>
    <property type="match status" value="1"/>
</dbReference>
<dbReference type="SUPFAM" id="SSF48452">
    <property type="entry name" value="TPR-like"/>
    <property type="match status" value="1"/>
</dbReference>
<feature type="domain" description="Protein kinase" evidence="2">
    <location>
        <begin position="1"/>
        <end position="279"/>
    </location>
</feature>
<dbReference type="InterPro" id="IPR053159">
    <property type="entry name" value="Hybrid_Histidine_Kinase"/>
</dbReference>
<dbReference type="Gene3D" id="3.30.450.40">
    <property type="match status" value="1"/>
</dbReference>
<feature type="domain" description="Guanylate cyclase" evidence="3">
    <location>
        <begin position="1538"/>
        <end position="1664"/>
    </location>
</feature>
<dbReference type="SMART" id="SM00065">
    <property type="entry name" value="GAF"/>
    <property type="match status" value="1"/>
</dbReference>
<dbReference type="SUPFAM" id="SSF55781">
    <property type="entry name" value="GAF domain-like"/>
    <property type="match status" value="1"/>
</dbReference>
<dbReference type="GO" id="GO:0009190">
    <property type="term" value="P:cyclic nucleotide biosynthetic process"/>
    <property type="evidence" value="ECO:0007669"/>
    <property type="project" value="InterPro"/>
</dbReference>
<dbReference type="Pfam" id="PF00069">
    <property type="entry name" value="Pkinase"/>
    <property type="match status" value="1"/>
</dbReference>
<dbReference type="SMART" id="SM00220">
    <property type="entry name" value="S_TKc"/>
    <property type="match status" value="1"/>
</dbReference>
<evidence type="ECO:0000256" key="1">
    <source>
        <dbReference type="ARBA" id="ARBA00004167"/>
    </source>
</evidence>
<dbReference type="CDD" id="cd14014">
    <property type="entry name" value="STKc_PknB_like"/>
    <property type="match status" value="1"/>
</dbReference>
<dbReference type="SMART" id="SM00044">
    <property type="entry name" value="CYCc"/>
    <property type="match status" value="1"/>
</dbReference>
<name>A0A7C3VJC8_9CYAN</name>
<comment type="subcellular location">
    <subcellularLocation>
        <location evidence="1">Membrane</location>
        <topology evidence="1">Single-pass membrane protein</topology>
    </subcellularLocation>
</comment>
<dbReference type="SUPFAM" id="SSF52540">
    <property type="entry name" value="P-loop containing nucleoside triphosphate hydrolases"/>
    <property type="match status" value="1"/>
</dbReference>
<reference evidence="4" key="1">
    <citation type="journal article" date="2020" name="mSystems">
        <title>Genome- and Community-Level Interaction Insights into Carbon Utilization and Element Cycling Functions of Hydrothermarchaeota in Hydrothermal Sediment.</title>
        <authorList>
            <person name="Zhou Z."/>
            <person name="Liu Y."/>
            <person name="Xu W."/>
            <person name="Pan J."/>
            <person name="Luo Z.H."/>
            <person name="Li M."/>
        </authorList>
    </citation>
    <scope>NUCLEOTIDE SEQUENCE [LARGE SCALE GENOMIC DNA]</scope>
    <source>
        <strain evidence="4">SpSt-374</strain>
    </source>
</reference>
<organism evidence="4">
    <name type="scientific">Planktothricoides sp. SpSt-374</name>
    <dbReference type="NCBI Taxonomy" id="2282167"/>
    <lineage>
        <taxon>Bacteria</taxon>
        <taxon>Bacillati</taxon>
        <taxon>Cyanobacteriota</taxon>
        <taxon>Cyanophyceae</taxon>
        <taxon>Oscillatoriophycideae</taxon>
        <taxon>Oscillatoriales</taxon>
        <taxon>Oscillatoriaceae</taxon>
        <taxon>Planktothricoides</taxon>
    </lineage>
</organism>
<comment type="caution">
    <text evidence="4">The sequence shown here is derived from an EMBL/GenBank/DDBJ whole genome shotgun (WGS) entry which is preliminary data.</text>
</comment>
<gene>
    <name evidence="4" type="ORF">ENR15_19355</name>
</gene>
<dbReference type="GO" id="GO:0004672">
    <property type="term" value="F:protein kinase activity"/>
    <property type="evidence" value="ECO:0007669"/>
    <property type="project" value="InterPro"/>
</dbReference>
<dbReference type="InterPro" id="IPR027417">
    <property type="entry name" value="P-loop_NTPase"/>
</dbReference>
<dbReference type="SUPFAM" id="SSF55073">
    <property type="entry name" value="Nucleotide cyclase"/>
    <property type="match status" value="1"/>
</dbReference>
<dbReference type="InterPro" id="IPR001054">
    <property type="entry name" value="A/G_cyclase"/>
</dbReference>
<accession>A0A7C3VJC8</accession>
<dbReference type="SUPFAM" id="SSF56112">
    <property type="entry name" value="Protein kinase-like (PK-like)"/>
    <property type="match status" value="1"/>
</dbReference>
<dbReference type="Pfam" id="PF01590">
    <property type="entry name" value="GAF"/>
    <property type="match status" value="1"/>
</dbReference>
<dbReference type="InterPro" id="IPR011990">
    <property type="entry name" value="TPR-like_helical_dom_sf"/>
</dbReference>
<proteinExistence type="predicted"/>
<dbReference type="Pfam" id="PF13191">
    <property type="entry name" value="AAA_16"/>
    <property type="match status" value="1"/>
</dbReference>
<evidence type="ECO:0000259" key="2">
    <source>
        <dbReference type="PROSITE" id="PS50011"/>
    </source>
</evidence>
<dbReference type="PROSITE" id="PS50011">
    <property type="entry name" value="PROTEIN_KINASE_DOM"/>
    <property type="match status" value="1"/>
</dbReference>
<dbReference type="GO" id="GO:0016020">
    <property type="term" value="C:membrane"/>
    <property type="evidence" value="ECO:0007669"/>
    <property type="project" value="UniProtKB-SubCell"/>
</dbReference>
<dbReference type="InterPro" id="IPR003018">
    <property type="entry name" value="GAF"/>
</dbReference>
<sequence length="1774" mass="197627">MINIPGVTAIAQIYESPNSLVYRGIREPDGIALILKVLKENYPTPQELARYRTEYQITKSLNVPGVIKVYDLQKYQNTLVMFVEDFGGESLKIWSQQGRFPLGEFLQIAIKATQILGEIHAANIIHKDITPANIIWNPSTEQVKIIDFGISTQLTRENTGLKNPLVLEGTLPYMSPEQTGRMNRPLDYRSDFYSLGVTFYELLTGKLPFETTDPLELLHCHIAKQPLPPAELNSQIPPVISEIVMKLLDKNAEDRYQSAVGIKADLEKCWQQLQANQIIASFPLASQDISDKFHISPKLYGREAEVETLLTAFDRVSSSASELMLIAGYSGIGKSALVQEIYKPITQKRGYFISGKFDQYQRNIPYSAVVIAFQELIKQLLTETEAELAQWRDKLLAAVGVNGQVIVDVIPEIELIIGQQVRLPELGPNEAQNRFNLVFQNFIKVFTQPEHPLVLFLDDLQWADGASLKLMQLLMSAASPGLFLIGAYRDNEVSPVHPLMQTMDEIAEAGARISRISLSPLDLGTVTQLISDTVKSPAAKVASLGELVLWKTGGNPFFINEFLKSLYTENLLSFDYSEVQWHWDLEQIKARGFTDNVVELMAGKIQKLPELTQNLLKLAACIGNLFDLKTLGLISEKSLPETVRGLQAAVAENLVAPVSNPGDVELAIASAEFLAPPAAKGSSQSLEYKFAHDRIQQAAYSLIPDHETASTHYQIGQLLLQQISPAAREENIFKLANQLNYGISLITTPRERYQLAEMNLIACRKARAAAAYQAAREYARVGLSLLEDQAWSQEYRMTLALHELAAELALLSGDFEEMEKFSAIVTERAQSLLDQVNVYRVQIQANVSRTKFAEAIAIAQLPLQKIGVTLPTAPTPTDIEQAFQEIKDLIGDRTIEDLVNLPVMTDAEQIFIVHTLSSVIPAAYVSGSPLFPLLVALSVKLSIQHGNTSYSGFSYATYGIILCNLLDITTGTQFGQLAFNMVSKFEDKSIKPEVLTVLGAFILHRKFHIKETLSLLQDGYATALEVGNLVFAGYNASNFCINSLWGGQPLANLEQDTRAYYHNLVALNQMAAANYCLVHWQCILSLREVAASASLSGHTYLSEAELLPKILAANDMLTLYFFYLYKLKLAFLFEELNAASQYAVECRKYLVNGAGFICESAFYLYDSLVALSQLSHQVDDSSLLWERVAENQTKLQQYWANYAPMNYQHKVDLVSAEQCRVLGQKLEAMDLYDRAIKGAQANSYMNEAALAYELAAKFYLAEGKDLIARAYLQEARYHYQLWGANAKVNHLEQRYPQLLTAIQATTPEIAPTIAVTTREAGASLDIATVMKAASTMSGEIVLARLLSNLMKILIENAGAQKGYLILTSQGQLLIEASGTLDSNQITVLPSMPLADYQGISQAIVNYVARTQASVVLNDATKEGKFTNDVYIQKNRPKSILCVPLVNQGQLVSIVYLENNLTTGAFTPERLQVLQLLSGQAAISIKNAKLYTEVRANEQRLAQLNQAYERFVPSQFLQFLGKSSIVEVKQGDQVQLEMSVLFSDIRSFTTLSESMTPEDNFKFINAYLRRMEPAIVENNGFIDKYIGDAMMALFSGEADNAVKAGISMLYRLAEYNQHRLNSGYAPIQNGIGINTGSLMLGTVGGQNRMDGTVISDAVNLASRLETITKNYGVSLLISENTFLRLKEPDHYAIRMIDRVTVKGKSQQIAVYEVFDADPPHIKAGKLATRQPFTEGWHFYNRGFCYEAAQRFEICLRHNPDDRVAQIYLQRCWQKK</sequence>